<dbReference type="PROSITE" id="PS50259">
    <property type="entry name" value="G_PROTEIN_RECEP_F3_4"/>
    <property type="match status" value="1"/>
</dbReference>
<feature type="domain" description="G-protein coupled receptors family 3 profile" evidence="12">
    <location>
        <begin position="468"/>
        <end position="735"/>
    </location>
</feature>
<dbReference type="GO" id="GO:0007214">
    <property type="term" value="P:gamma-aminobutyric acid signaling pathway"/>
    <property type="evidence" value="ECO:0007669"/>
    <property type="project" value="TreeGrafter"/>
</dbReference>
<keyword evidence="6" id="KW-0675">Receptor</keyword>
<dbReference type="PANTHER" id="PTHR10519:SF20">
    <property type="entry name" value="G-PROTEIN COUPLED RECEPTOR 156-RELATED"/>
    <property type="match status" value="1"/>
</dbReference>
<evidence type="ECO:0000256" key="2">
    <source>
        <dbReference type="ARBA" id="ARBA00022692"/>
    </source>
</evidence>
<keyword evidence="3 10" id="KW-1133">Transmembrane helix</keyword>
<proteinExistence type="predicted"/>
<keyword evidence="11" id="KW-0732">Signal</keyword>
<dbReference type="AlphaFoldDB" id="A0A3P3YLP6"/>
<evidence type="ECO:0000259" key="12">
    <source>
        <dbReference type="PROSITE" id="PS50259"/>
    </source>
</evidence>
<gene>
    <name evidence="13" type="ORF">PLBR_LOCUS8337</name>
</gene>
<evidence type="ECO:0000256" key="3">
    <source>
        <dbReference type="ARBA" id="ARBA00022989"/>
    </source>
</evidence>
<keyword evidence="7" id="KW-0325">Glycoprotein</keyword>
<dbReference type="InterPro" id="IPR017978">
    <property type="entry name" value="GPCR_3_C"/>
</dbReference>
<feature type="transmembrane region" description="Helical" evidence="10">
    <location>
        <begin position="681"/>
        <end position="700"/>
    </location>
</feature>
<accession>A0A3P3YLP6</accession>
<dbReference type="EMBL" id="OVEO01000016">
    <property type="protein sequence ID" value="SPR01122.1"/>
    <property type="molecule type" value="Genomic_DNA"/>
</dbReference>
<feature type="transmembrane region" description="Helical" evidence="10">
    <location>
        <begin position="542"/>
        <end position="563"/>
    </location>
</feature>
<dbReference type="Proteomes" id="UP000290189">
    <property type="component" value="Unassembled WGS sequence"/>
</dbReference>
<comment type="subcellular location">
    <subcellularLocation>
        <location evidence="1">Membrane</location>
        <topology evidence="1">Multi-pass membrane protein</topology>
    </subcellularLocation>
</comment>
<evidence type="ECO:0000256" key="6">
    <source>
        <dbReference type="ARBA" id="ARBA00023170"/>
    </source>
</evidence>
<feature type="transmembrane region" description="Helical" evidence="10">
    <location>
        <begin position="584"/>
        <end position="605"/>
    </location>
</feature>
<keyword evidence="5 10" id="KW-0472">Membrane</keyword>
<keyword evidence="8" id="KW-0807">Transducer</keyword>
<evidence type="ECO:0000256" key="7">
    <source>
        <dbReference type="ARBA" id="ARBA00023180"/>
    </source>
</evidence>
<dbReference type="InterPro" id="IPR001828">
    <property type="entry name" value="ANF_lig-bd_rcpt"/>
</dbReference>
<evidence type="ECO:0000256" key="5">
    <source>
        <dbReference type="ARBA" id="ARBA00023136"/>
    </source>
</evidence>
<dbReference type="InterPro" id="IPR002455">
    <property type="entry name" value="GPCR3_GABA-B"/>
</dbReference>
<evidence type="ECO:0000256" key="1">
    <source>
        <dbReference type="ARBA" id="ARBA00004141"/>
    </source>
</evidence>
<feature type="transmembrane region" description="Helical" evidence="10">
    <location>
        <begin position="505"/>
        <end position="530"/>
    </location>
</feature>
<evidence type="ECO:0000313" key="14">
    <source>
        <dbReference type="Proteomes" id="UP000290189"/>
    </source>
</evidence>
<dbReference type="CDD" id="cd15047">
    <property type="entry name" value="7tmC_GABA-B-like"/>
    <property type="match status" value="1"/>
</dbReference>
<feature type="chain" id="PRO_5018143088" description="G-protein coupled receptors family 3 profile domain-containing protein" evidence="11">
    <location>
        <begin position="35"/>
        <end position="783"/>
    </location>
</feature>
<dbReference type="InterPro" id="IPR028082">
    <property type="entry name" value="Peripla_BP_I"/>
</dbReference>
<dbReference type="Gene3D" id="3.40.50.2300">
    <property type="match status" value="2"/>
</dbReference>
<evidence type="ECO:0000256" key="4">
    <source>
        <dbReference type="ARBA" id="ARBA00023040"/>
    </source>
</evidence>
<name>A0A3P3YLP6_PLABS</name>
<keyword evidence="2 10" id="KW-0812">Transmembrane</keyword>
<dbReference type="Pfam" id="PF01094">
    <property type="entry name" value="ANF_receptor"/>
    <property type="match status" value="1"/>
</dbReference>
<feature type="signal peptide" evidence="11">
    <location>
        <begin position="1"/>
        <end position="34"/>
    </location>
</feature>
<evidence type="ECO:0000256" key="11">
    <source>
        <dbReference type="SAM" id="SignalP"/>
    </source>
</evidence>
<dbReference type="SUPFAM" id="SSF53822">
    <property type="entry name" value="Periplasmic binding protein-like I"/>
    <property type="match status" value="1"/>
</dbReference>
<dbReference type="Pfam" id="PF00003">
    <property type="entry name" value="7tm_3"/>
    <property type="match status" value="1"/>
</dbReference>
<keyword evidence="13" id="KW-0496">Mitochondrion</keyword>
<dbReference type="PRINTS" id="PR01176">
    <property type="entry name" value="GABABRECEPTR"/>
</dbReference>
<evidence type="ECO:0000256" key="9">
    <source>
        <dbReference type="SAM" id="MobiDB-lite"/>
    </source>
</evidence>
<feature type="transmembrane region" description="Helical" evidence="10">
    <location>
        <begin position="706"/>
        <end position="729"/>
    </location>
</feature>
<dbReference type="GO" id="GO:0038039">
    <property type="term" value="C:G protein-coupled receptor heterodimeric complex"/>
    <property type="evidence" value="ECO:0007669"/>
    <property type="project" value="TreeGrafter"/>
</dbReference>
<keyword evidence="4" id="KW-0297">G-protein coupled receptor</keyword>
<sequence>MQDSCPVEATRTRSDAKMTASLVLCALLAGAATALVCDQNPCVTVNGRCCPTYPCNATMPNTVDVSSIFPFELYGFPEIVRLAVDEINSDPAMFPNQTFRVRWQSTRLGNPGATVNAFACTTLSPTYQPIVQLLIGPVLSAEGVQVAQIAGMMNVPVLSGTVAATGMSDKTLYPTFSRIRSTNAYGAVSAVQFISYYGWDQVVVICSPTDAYSIELASTLVSLAPSKGIHVALNLQFNSAGGDDPAAVLQRVVDSKVRVLFVMLTLADWNVLVPVAAQMGLTSASYVWIASSYQYYVNIPNLPVGLIAIGEYLNTSSPMYKSITAKWADAYKANPSNTFGVPTLGLVPILHYNVIKFGAQVLSNLQKGGVPWTPANIIQAIRNTTWPGIGGTVRLKSNGDSPNNVNFANYQVLPDGTKAWAVVGTVFDGQPLRTTSAKVQWGMGRDGDNVPIAAPQTLSTRLEPSPGLTTTMVALASVVVVVAVLVLAFNVYYRSNPYVKMSTPAMNNVVAVGVVLCMAFVYLLAAAPTITSPARFAVNCNARLVCLALGFTLSFGSLFIKTYRVAQIFAGKVMQVVVITLSDLFKYLFALVALDVVFLAVWLGMSPYAMETIDHGTQVDPSDPDTYLDVYTVHCSSSQAGVFSTIMYAYKAVVILIAAFTAFQTRNVSIPALNDSRQIGLSTYISGIVAVIVYPIAGLIDYRQASALFALTSLAVIVSAGAVLLIVFVPKIKAVCDGTDKHLTSTPPPLGFRAGTPNKRTSASQMAGAAPPKQASNPGQTRS</sequence>
<organism evidence="13 14">
    <name type="scientific">Plasmodiophora brassicae</name>
    <name type="common">Clubroot disease agent</name>
    <dbReference type="NCBI Taxonomy" id="37360"/>
    <lineage>
        <taxon>Eukaryota</taxon>
        <taxon>Sar</taxon>
        <taxon>Rhizaria</taxon>
        <taxon>Endomyxa</taxon>
        <taxon>Phytomyxea</taxon>
        <taxon>Plasmodiophorida</taxon>
        <taxon>Plasmodiophoridae</taxon>
        <taxon>Plasmodiophora</taxon>
    </lineage>
</organism>
<feature type="transmembrane region" description="Helical" evidence="10">
    <location>
        <begin position="472"/>
        <end position="493"/>
    </location>
</feature>
<dbReference type="GO" id="GO:0004965">
    <property type="term" value="F:G protein-coupled GABA receptor activity"/>
    <property type="evidence" value="ECO:0007669"/>
    <property type="project" value="InterPro"/>
</dbReference>
<evidence type="ECO:0000256" key="10">
    <source>
        <dbReference type="SAM" id="Phobius"/>
    </source>
</evidence>
<dbReference type="PANTHER" id="PTHR10519">
    <property type="entry name" value="GABA-B RECEPTOR"/>
    <property type="match status" value="1"/>
</dbReference>
<feature type="compositionally biased region" description="Polar residues" evidence="9">
    <location>
        <begin position="774"/>
        <end position="783"/>
    </location>
</feature>
<feature type="transmembrane region" description="Helical" evidence="10">
    <location>
        <begin position="640"/>
        <end position="660"/>
    </location>
</feature>
<feature type="region of interest" description="Disordered" evidence="9">
    <location>
        <begin position="746"/>
        <end position="783"/>
    </location>
</feature>
<evidence type="ECO:0000313" key="13">
    <source>
        <dbReference type="EMBL" id="SPR01122.1"/>
    </source>
</evidence>
<dbReference type="PRINTS" id="PR01177">
    <property type="entry name" value="GABAB1RECPTR"/>
</dbReference>
<reference evidence="13 14" key="1">
    <citation type="submission" date="2018-03" db="EMBL/GenBank/DDBJ databases">
        <authorList>
            <person name="Fogelqvist J."/>
        </authorList>
    </citation>
    <scope>NUCLEOTIDE SEQUENCE [LARGE SCALE GENOMIC DNA]</scope>
</reference>
<evidence type="ECO:0000256" key="8">
    <source>
        <dbReference type="ARBA" id="ARBA00023224"/>
    </source>
</evidence>
<protein>
    <recommendedName>
        <fullName evidence="12">G-protein coupled receptors family 3 profile domain-containing protein</fullName>
    </recommendedName>
</protein>
<geneLocation type="mitochondrion" evidence="13"/>